<proteinExistence type="predicted"/>
<protein>
    <recommendedName>
        <fullName evidence="3">Lipoprotein</fullName>
    </recommendedName>
</protein>
<name>A0ABY8FUB9_9SPHN</name>
<gene>
    <name evidence="1" type="ORF">P7228_13515</name>
</gene>
<dbReference type="PROSITE" id="PS51257">
    <property type="entry name" value="PROKAR_LIPOPROTEIN"/>
    <property type="match status" value="1"/>
</dbReference>
<accession>A0ABY8FUB9</accession>
<evidence type="ECO:0000313" key="2">
    <source>
        <dbReference type="Proteomes" id="UP001215827"/>
    </source>
</evidence>
<keyword evidence="2" id="KW-1185">Reference proteome</keyword>
<reference evidence="1 2" key="1">
    <citation type="submission" date="2023-03" db="EMBL/GenBank/DDBJ databases">
        <title>Altererythrobacter sp. CAU 1644 isolated from sand.</title>
        <authorList>
            <person name="Kim W."/>
        </authorList>
    </citation>
    <scope>NUCLEOTIDE SEQUENCE [LARGE SCALE GENOMIC DNA]</scope>
    <source>
        <strain evidence="1 2">CAU 1644</strain>
    </source>
</reference>
<dbReference type="Proteomes" id="UP001215827">
    <property type="component" value="Chromosome"/>
</dbReference>
<sequence>MRWTIALVTLALAGCGGTEETVIEPEEVEIAPERILYQDIEANDLFGASCAFAPAGGGSGAIAIAMLDAGFIKIGGEIVRLAAINEEQQLDPPELKFAGEDYAFSLNLDPETERPREGNGREFDAQLSVRARDGSTIYDSAGLVQCGSAPS</sequence>
<dbReference type="EMBL" id="CP121106">
    <property type="protein sequence ID" value="WFL76996.1"/>
    <property type="molecule type" value="Genomic_DNA"/>
</dbReference>
<evidence type="ECO:0000313" key="1">
    <source>
        <dbReference type="EMBL" id="WFL76996.1"/>
    </source>
</evidence>
<evidence type="ECO:0008006" key="3">
    <source>
        <dbReference type="Google" id="ProtNLM"/>
    </source>
</evidence>
<dbReference type="RefSeq" id="WP_278015755.1">
    <property type="nucleotide sequence ID" value="NZ_CP121106.1"/>
</dbReference>
<organism evidence="1 2">
    <name type="scientific">Altererythrobacter arenosus</name>
    <dbReference type="NCBI Taxonomy" id="3032592"/>
    <lineage>
        <taxon>Bacteria</taxon>
        <taxon>Pseudomonadati</taxon>
        <taxon>Pseudomonadota</taxon>
        <taxon>Alphaproteobacteria</taxon>
        <taxon>Sphingomonadales</taxon>
        <taxon>Erythrobacteraceae</taxon>
        <taxon>Altererythrobacter</taxon>
    </lineage>
</organism>